<protein>
    <submittedName>
        <fullName evidence="2">Uncharacterized protein</fullName>
    </submittedName>
</protein>
<organism evidence="2 3">
    <name type="scientific">Steinernema hermaphroditum</name>
    <dbReference type="NCBI Taxonomy" id="289476"/>
    <lineage>
        <taxon>Eukaryota</taxon>
        <taxon>Metazoa</taxon>
        <taxon>Ecdysozoa</taxon>
        <taxon>Nematoda</taxon>
        <taxon>Chromadorea</taxon>
        <taxon>Rhabditida</taxon>
        <taxon>Tylenchina</taxon>
        <taxon>Panagrolaimomorpha</taxon>
        <taxon>Strongyloidoidea</taxon>
        <taxon>Steinernematidae</taxon>
        <taxon>Steinernema</taxon>
    </lineage>
</organism>
<evidence type="ECO:0000256" key="1">
    <source>
        <dbReference type="SAM" id="MobiDB-lite"/>
    </source>
</evidence>
<evidence type="ECO:0000313" key="3">
    <source>
        <dbReference type="Proteomes" id="UP001175271"/>
    </source>
</evidence>
<name>A0AA39LIW1_9BILA</name>
<keyword evidence="3" id="KW-1185">Reference proteome</keyword>
<proteinExistence type="predicted"/>
<gene>
    <name evidence="2" type="ORF">QR680_002754</name>
</gene>
<reference evidence="2" key="1">
    <citation type="submission" date="2023-06" db="EMBL/GenBank/DDBJ databases">
        <title>Genomic analysis of the entomopathogenic nematode Steinernema hermaphroditum.</title>
        <authorList>
            <person name="Schwarz E.M."/>
            <person name="Heppert J.K."/>
            <person name="Baniya A."/>
            <person name="Schwartz H.T."/>
            <person name="Tan C.-H."/>
            <person name="Antoshechkin I."/>
            <person name="Sternberg P.W."/>
            <person name="Goodrich-Blair H."/>
            <person name="Dillman A.R."/>
        </authorList>
    </citation>
    <scope>NUCLEOTIDE SEQUENCE</scope>
    <source>
        <strain evidence="2">PS9179</strain>
        <tissue evidence="2">Whole animal</tissue>
    </source>
</reference>
<evidence type="ECO:0000313" key="2">
    <source>
        <dbReference type="EMBL" id="KAK0398780.1"/>
    </source>
</evidence>
<sequence length="90" mass="9625">MRVSLDGQSRSPTGTQTSLSRNIHHPFSWALHVSYHSVLFLHAHSHSPAVGGVTIIAAGHAIAQPPAADHLRQLFSARAPLASGTKHDHL</sequence>
<comment type="caution">
    <text evidence="2">The sequence shown here is derived from an EMBL/GenBank/DDBJ whole genome shotgun (WGS) entry which is preliminary data.</text>
</comment>
<dbReference type="Proteomes" id="UP001175271">
    <property type="component" value="Unassembled WGS sequence"/>
</dbReference>
<dbReference type="AlphaFoldDB" id="A0AA39LIW1"/>
<feature type="region of interest" description="Disordered" evidence="1">
    <location>
        <begin position="1"/>
        <end position="20"/>
    </location>
</feature>
<accession>A0AA39LIW1</accession>
<dbReference type="EMBL" id="JAUCMV010000005">
    <property type="protein sequence ID" value="KAK0398780.1"/>
    <property type="molecule type" value="Genomic_DNA"/>
</dbReference>